<protein>
    <submittedName>
        <fullName evidence="5">Serine-arginine protein 55</fullName>
    </submittedName>
</protein>
<feature type="compositionally biased region" description="Basic and acidic residues" evidence="3">
    <location>
        <begin position="50"/>
        <end position="63"/>
    </location>
</feature>
<dbReference type="InterPro" id="IPR012677">
    <property type="entry name" value="Nucleotide-bd_a/b_plait_sf"/>
</dbReference>
<dbReference type="GO" id="GO:0005737">
    <property type="term" value="C:cytoplasm"/>
    <property type="evidence" value="ECO:0007669"/>
    <property type="project" value="TreeGrafter"/>
</dbReference>
<dbReference type="PANTHER" id="PTHR23003:SF51">
    <property type="entry name" value="SERINE-ARGININE PROTEIN 55"/>
    <property type="match status" value="1"/>
</dbReference>
<feature type="region of interest" description="Disordered" evidence="3">
    <location>
        <begin position="203"/>
        <end position="258"/>
    </location>
</feature>
<dbReference type="PANTHER" id="PTHR23003">
    <property type="entry name" value="RNA RECOGNITION MOTIF RRM DOMAIN CONTAINING PROTEIN"/>
    <property type="match status" value="1"/>
</dbReference>
<dbReference type="SUPFAM" id="SSF54928">
    <property type="entry name" value="RNA-binding domain, RBD"/>
    <property type="match status" value="1"/>
</dbReference>
<organism evidence="5 6">
    <name type="scientific">Atta colombica</name>
    <dbReference type="NCBI Taxonomy" id="520822"/>
    <lineage>
        <taxon>Eukaryota</taxon>
        <taxon>Metazoa</taxon>
        <taxon>Ecdysozoa</taxon>
        <taxon>Arthropoda</taxon>
        <taxon>Hexapoda</taxon>
        <taxon>Insecta</taxon>
        <taxon>Pterygota</taxon>
        <taxon>Neoptera</taxon>
        <taxon>Endopterygota</taxon>
        <taxon>Hymenoptera</taxon>
        <taxon>Apocrita</taxon>
        <taxon>Aculeata</taxon>
        <taxon>Formicoidea</taxon>
        <taxon>Formicidae</taxon>
        <taxon>Myrmicinae</taxon>
        <taxon>Atta</taxon>
    </lineage>
</organism>
<evidence type="ECO:0000256" key="2">
    <source>
        <dbReference type="PROSITE-ProRule" id="PRU00176"/>
    </source>
</evidence>
<reference evidence="5 6" key="1">
    <citation type="submission" date="2015-09" db="EMBL/GenBank/DDBJ databases">
        <title>Atta colombica WGS genome.</title>
        <authorList>
            <person name="Nygaard S."/>
            <person name="Hu H."/>
            <person name="Boomsma J."/>
            <person name="Zhang G."/>
        </authorList>
    </citation>
    <scope>NUCLEOTIDE SEQUENCE [LARGE SCALE GENOMIC DNA]</scope>
    <source>
        <strain evidence="5">Treedump-2</strain>
        <tissue evidence="5">Whole body</tissue>
    </source>
</reference>
<feature type="domain" description="RRM" evidence="4">
    <location>
        <begin position="471"/>
        <end position="542"/>
    </location>
</feature>
<evidence type="ECO:0000256" key="3">
    <source>
        <dbReference type="SAM" id="MobiDB-lite"/>
    </source>
</evidence>
<dbReference type="AlphaFoldDB" id="A0A195BC67"/>
<feature type="compositionally biased region" description="Polar residues" evidence="3">
    <location>
        <begin position="623"/>
        <end position="636"/>
    </location>
</feature>
<sequence>MQPAPGPSLVCRYGAFTYGRIGTYDKSMFGLPLCQMPGERKMKRETQIKRMREREERERERGQESMSVGFHTAPGKETLRDFSEATVGSVMFSSRMEFDDYRDADDAVYELNGKELLGERFRGERRLRNGKEKKKEGRKEGRTEAALESGVLLGVFQSGGGDSTGCFREARRPWLRTLTLLERQVSISNVSCYRITVERARGTPRGSDQWRYGDSRGGYGDSRRSARDDMRHDRDSVNRNTRTASSYKQSLPRYGPPTRTEYRLTVENLSSRVSWQGTGLHEELGITTRSVMKQPNTIGQRYSADIVDAKSSKAEETKQRMETIDRAIQINANDMWEYQDAKPCPLRRGGATGRANRLMCDDRDDDARDGPALRSSGTRLVSEVSRVTERAAWHWDVHLPPPIYHHTTTRAHTFTIDHHYNHHHIYHFTVTVIATGNGHTHEGIHGPKPEPSATTPYRSVRPDRAPCVWPFSLSVSKVVPGPKDLKDYMRQAGEVTYADAHKQRRNEGVVEFATYSDLKNAIDKLDDTELNGRRIRLIEDKRLRDRVPDPDLDHVVGRAPVQGIIVVLDPDQGTVEATLQAVAVLVATAVVAPVPSQEHIRSPSPSLNPNPLSVVVHAQNPNQETAQSRNLSQSPNPDLVLGPRLRGQSPGRSPNPKPSLPQRIGRAASVPEVTDPAPDQEANIARAVVALVRL</sequence>
<dbReference type="Proteomes" id="UP000078540">
    <property type="component" value="Unassembled WGS sequence"/>
</dbReference>
<dbReference type="InterPro" id="IPR050374">
    <property type="entry name" value="RRT5_SRSF_SR"/>
</dbReference>
<evidence type="ECO:0000313" key="6">
    <source>
        <dbReference type="Proteomes" id="UP000078540"/>
    </source>
</evidence>
<dbReference type="GO" id="GO:0005634">
    <property type="term" value="C:nucleus"/>
    <property type="evidence" value="ECO:0007669"/>
    <property type="project" value="TreeGrafter"/>
</dbReference>
<evidence type="ECO:0000256" key="1">
    <source>
        <dbReference type="ARBA" id="ARBA00022884"/>
    </source>
</evidence>
<dbReference type="GO" id="GO:0003729">
    <property type="term" value="F:mRNA binding"/>
    <property type="evidence" value="ECO:0007669"/>
    <property type="project" value="TreeGrafter"/>
</dbReference>
<proteinExistence type="predicted"/>
<dbReference type="Gene3D" id="3.30.70.330">
    <property type="match status" value="1"/>
</dbReference>
<dbReference type="Pfam" id="PF00076">
    <property type="entry name" value="RRM_1"/>
    <property type="match status" value="1"/>
</dbReference>
<dbReference type="EMBL" id="KQ976519">
    <property type="protein sequence ID" value="KYM82143.1"/>
    <property type="molecule type" value="Genomic_DNA"/>
</dbReference>
<feature type="compositionally biased region" description="Basic and acidic residues" evidence="3">
    <location>
        <begin position="221"/>
        <end position="237"/>
    </location>
</feature>
<dbReference type="STRING" id="520822.A0A195BC67"/>
<evidence type="ECO:0000259" key="4">
    <source>
        <dbReference type="PROSITE" id="PS50102"/>
    </source>
</evidence>
<gene>
    <name evidence="5" type="ORF">ALC53_07391</name>
</gene>
<dbReference type="InterPro" id="IPR000504">
    <property type="entry name" value="RRM_dom"/>
</dbReference>
<keyword evidence="1 2" id="KW-0694">RNA-binding</keyword>
<accession>A0A195BC67</accession>
<feature type="compositionally biased region" description="Polar residues" evidence="3">
    <location>
        <begin position="238"/>
        <end position="249"/>
    </location>
</feature>
<feature type="region of interest" description="Disordered" evidence="3">
    <location>
        <begin position="623"/>
        <end position="680"/>
    </location>
</feature>
<keyword evidence="6" id="KW-1185">Reference proteome</keyword>
<dbReference type="InterPro" id="IPR035979">
    <property type="entry name" value="RBD_domain_sf"/>
</dbReference>
<name>A0A195BC67_9HYME</name>
<feature type="region of interest" description="Disordered" evidence="3">
    <location>
        <begin position="50"/>
        <end position="73"/>
    </location>
</feature>
<dbReference type="PROSITE" id="PS50102">
    <property type="entry name" value="RRM"/>
    <property type="match status" value="1"/>
</dbReference>
<evidence type="ECO:0000313" key="5">
    <source>
        <dbReference type="EMBL" id="KYM82143.1"/>
    </source>
</evidence>